<protein>
    <recommendedName>
        <fullName evidence="2">DUF429 domain-containing protein</fullName>
    </recommendedName>
</protein>
<organism evidence="1">
    <name type="scientific">uncultured Cytophagales bacterium</name>
    <dbReference type="NCBI Taxonomy" id="158755"/>
    <lineage>
        <taxon>Bacteria</taxon>
        <taxon>Pseudomonadati</taxon>
        <taxon>Bacteroidota</taxon>
        <taxon>Sphingobacteriia</taxon>
        <taxon>Sphingobacteriales</taxon>
        <taxon>environmental samples</taxon>
    </lineage>
</organism>
<evidence type="ECO:0000313" key="1">
    <source>
        <dbReference type="EMBL" id="CAA9230137.1"/>
    </source>
</evidence>
<proteinExistence type="predicted"/>
<dbReference type="EMBL" id="CADCTQ010000082">
    <property type="protein sequence ID" value="CAA9230137.1"/>
    <property type="molecule type" value="Genomic_DNA"/>
</dbReference>
<dbReference type="AlphaFoldDB" id="A0A6J4HQJ9"/>
<reference evidence="1" key="1">
    <citation type="submission" date="2020-02" db="EMBL/GenBank/DDBJ databases">
        <authorList>
            <person name="Meier V. D."/>
        </authorList>
    </citation>
    <scope>NUCLEOTIDE SEQUENCE</scope>
    <source>
        <strain evidence="1">AVDCRST_MAG56</strain>
    </source>
</reference>
<gene>
    <name evidence="1" type="ORF">AVDCRST_MAG56-874</name>
</gene>
<sequence length="199" mass="21376">MRLCGVDYGSKLAGTTVVCTLDVSTGGVHFGGSAAKADADAFLLDCLRQSQPALIFLDAPLSLPGVYRGLPGCADYFYREADRQLAAMSPMFLGGLMARAMQLKATLERNGLVVYETYPAAQARRLHLHPEGYKKEPAAIGPVLGHIQRQHSTLFSHTLITGAASWHHVDALLALLAAVRFTRGEHLVYGSAVEGEIIV</sequence>
<name>A0A6J4HQJ9_9SPHI</name>
<evidence type="ECO:0008006" key="2">
    <source>
        <dbReference type="Google" id="ProtNLM"/>
    </source>
</evidence>
<accession>A0A6J4HQJ9</accession>